<evidence type="ECO:0000313" key="1">
    <source>
        <dbReference type="EMBL" id="MBM6851089.1"/>
    </source>
</evidence>
<evidence type="ECO:0000313" key="2">
    <source>
        <dbReference type="Proteomes" id="UP000719500"/>
    </source>
</evidence>
<keyword evidence="2" id="KW-1185">Reference proteome</keyword>
<accession>A0ABS2FU27</accession>
<name>A0ABS2FU27_9FIRM</name>
<organism evidence="1 2">
    <name type="scientific">Oscillibacter valericigenes</name>
    <dbReference type="NCBI Taxonomy" id="351091"/>
    <lineage>
        <taxon>Bacteria</taxon>
        <taxon>Bacillati</taxon>
        <taxon>Bacillota</taxon>
        <taxon>Clostridia</taxon>
        <taxon>Eubacteriales</taxon>
        <taxon>Oscillospiraceae</taxon>
        <taxon>Oscillibacter</taxon>
    </lineage>
</organism>
<dbReference type="Proteomes" id="UP000719500">
    <property type="component" value="Unassembled WGS sequence"/>
</dbReference>
<sequence>MMEIKRIDPEKRLSFQELMQLYLYSAIRSGTGKLPEYRSWRLTEGLIRAFNQEERSVLQNRLDALLRQDPGPVAALRRTYEAQPWEVEKPVIWDDRSKSNYYISNLEDSHRFEVYAEWVFRQYGIDIGLFYGRQQQYEVGETRAGIEIKHDKKSQETGNYYFEYMERLTAQGSWVESGLLKKDNTRYYFYGVIGDYLILPKDRLMDYYRRIVLENDPPAGCRKAEALRGTSKGFLLPRAEAVKISLPIAQVAQALRSQTS</sequence>
<proteinExistence type="predicted"/>
<dbReference type="EMBL" id="JACSNX010000006">
    <property type="protein sequence ID" value="MBM6851089.1"/>
    <property type="molecule type" value="Genomic_DNA"/>
</dbReference>
<gene>
    <name evidence="1" type="ORF">H9X91_06505</name>
</gene>
<dbReference type="RefSeq" id="WP_204803692.1">
    <property type="nucleotide sequence ID" value="NZ_JACSNX010000006.1"/>
</dbReference>
<protein>
    <submittedName>
        <fullName evidence="1">Uncharacterized protein</fullName>
    </submittedName>
</protein>
<reference evidence="1 2" key="1">
    <citation type="journal article" date="2021" name="Sci. Rep.">
        <title>The distribution of antibiotic resistance genes in chicken gut microbiota commensals.</title>
        <authorList>
            <person name="Juricova H."/>
            <person name="Matiasovicova J."/>
            <person name="Kubasova T."/>
            <person name="Cejkova D."/>
            <person name="Rychlik I."/>
        </authorList>
    </citation>
    <scope>NUCLEOTIDE SEQUENCE [LARGE SCALE GENOMIC DNA]</scope>
    <source>
        <strain evidence="1 2">An411</strain>
    </source>
</reference>
<comment type="caution">
    <text evidence="1">The sequence shown here is derived from an EMBL/GenBank/DDBJ whole genome shotgun (WGS) entry which is preliminary data.</text>
</comment>